<evidence type="ECO:0000313" key="2">
    <source>
        <dbReference type="EMBL" id="MBS8122267.1"/>
    </source>
</evidence>
<keyword evidence="1" id="KW-0472">Membrane</keyword>
<keyword evidence="1" id="KW-1133">Transmembrane helix</keyword>
<reference evidence="2 3" key="1">
    <citation type="journal article" date="2021" name="Nat. Commun.">
        <title>Reductive evolution and unique predatory mode in the CPR bacterium Vampirococcus lugosii.</title>
        <authorList>
            <person name="Moreira D."/>
            <person name="Zivanovic Y."/>
            <person name="Lopez-Archilla A.I."/>
            <person name="Iniesto M."/>
            <person name="Lopez-Garcia P."/>
        </authorList>
    </citation>
    <scope>NUCLEOTIDE SEQUENCE [LARGE SCALE GENOMIC DNA]</scope>
    <source>
        <strain evidence="2">Chiprana</strain>
    </source>
</reference>
<evidence type="ECO:0000313" key="3">
    <source>
        <dbReference type="Proteomes" id="UP000680365"/>
    </source>
</evidence>
<dbReference type="Proteomes" id="UP000680365">
    <property type="component" value="Unassembled WGS sequence"/>
</dbReference>
<gene>
    <name evidence="2" type="ORF">VAMP_234n94</name>
</gene>
<keyword evidence="1" id="KW-0812">Transmembrane</keyword>
<dbReference type="EMBL" id="JAEDAM010000062">
    <property type="protein sequence ID" value="MBS8122267.1"/>
    <property type="molecule type" value="Genomic_DNA"/>
</dbReference>
<organism evidence="2 3">
    <name type="scientific">Candidatus Vampirococcus lugosii</name>
    <dbReference type="NCBI Taxonomy" id="2789015"/>
    <lineage>
        <taxon>Bacteria</taxon>
        <taxon>Candidatus Absconditibacteriota</taxon>
        <taxon>Vampirococcus</taxon>
    </lineage>
</organism>
<keyword evidence="3" id="KW-1185">Reference proteome</keyword>
<proteinExistence type="predicted"/>
<name>A0ABS5QM42_9BACT</name>
<sequence length="507" mass="58620">MKIIFSSKDSLYKIFKTLEKIPNNKSVEIVIDPKNIIFENKWLGKQILDILDTKSIDYVFLCKSKTLSQYYKSIGANYEEIELNPFLKFFKKIKDFFLYSSELQKFIFKQKSTFGYFIIFLETFFILVIFYYFYLYVTPSASIYIKSSYEPQNITYNFRYVPQEDYDTFTNMSQIIIPYNIKSKILDYSISIDVENIKYSQEPSSGTITIYNDTKFDYSLVSNTRLITDSGLIFRTKSWVNIPPANDDGPGNVVVEVVADSKDEFGEVIGARGNISQSDTLYIKNLPESNIAKNIYAYPNEKFVGGKTEKEGEVTQADLDTINTYLEDHIKSNINSFASSLIDKENEILLHFQDFIDVEILDKQIKQEVGDKVYSIDGKVNFKINVAYIKWNDMLNAVKKFMKTRKSKNYNLIDINKDSIIFYENNKSDGYYIIPTSIDVVLGYDFKRDMSALKDEISSLILGKTASQAKNIIIGYDEIDVGIIRITPPWYENLPSISSRIKIIVDD</sequence>
<evidence type="ECO:0000256" key="1">
    <source>
        <dbReference type="SAM" id="Phobius"/>
    </source>
</evidence>
<comment type="caution">
    <text evidence="2">The sequence shown here is derived from an EMBL/GenBank/DDBJ whole genome shotgun (WGS) entry which is preliminary data.</text>
</comment>
<feature type="transmembrane region" description="Helical" evidence="1">
    <location>
        <begin position="114"/>
        <end position="137"/>
    </location>
</feature>
<dbReference type="RefSeq" id="WP_213349673.1">
    <property type="nucleotide sequence ID" value="NZ_JAEDAM010000062.1"/>
</dbReference>
<accession>A0ABS5QM42</accession>
<evidence type="ECO:0008006" key="4">
    <source>
        <dbReference type="Google" id="ProtNLM"/>
    </source>
</evidence>
<protein>
    <recommendedName>
        <fullName evidence="4">Baseplate protein J-like domain-containing protein</fullName>
    </recommendedName>
</protein>